<protein>
    <submittedName>
        <fullName evidence="1">Uncharacterized protein</fullName>
    </submittedName>
</protein>
<evidence type="ECO:0000313" key="2">
    <source>
        <dbReference type="Proteomes" id="UP000228535"/>
    </source>
</evidence>
<reference evidence="1 2" key="1">
    <citation type="submission" date="2017-11" db="EMBL/GenBank/DDBJ databases">
        <title>Genomic Encyclopedia of Archaeal and Bacterial Type Strains, Phase II (KMG-II): From Individual Species to Whole Genera.</title>
        <authorList>
            <person name="Goeker M."/>
        </authorList>
    </citation>
    <scope>NUCLEOTIDE SEQUENCE [LARGE SCALE GENOMIC DNA]</scope>
    <source>
        <strain evidence="1 2">DSM 11115</strain>
    </source>
</reference>
<dbReference type="Pfam" id="PF20217">
    <property type="entry name" value="DUF6577"/>
    <property type="match status" value="1"/>
</dbReference>
<gene>
    <name evidence="1" type="ORF">CLV45_3297</name>
</gene>
<organism evidence="1 2">
    <name type="scientific">Hymenobacter chitinivorans DSM 11115</name>
    <dbReference type="NCBI Taxonomy" id="1121954"/>
    <lineage>
        <taxon>Bacteria</taxon>
        <taxon>Pseudomonadati</taxon>
        <taxon>Bacteroidota</taxon>
        <taxon>Cytophagia</taxon>
        <taxon>Cytophagales</taxon>
        <taxon>Hymenobacteraceae</taxon>
        <taxon>Hymenobacter</taxon>
    </lineage>
</organism>
<dbReference type="Proteomes" id="UP000228535">
    <property type="component" value="Unassembled WGS sequence"/>
</dbReference>
<sequence>MKPYNAPLAEVLHAWPRLRSRFHGQKQISEAQLLTGFTQLVSAVAPAIWPTIRQELLRNELLYEVGGNCFSFEAPLVTSAPGTMLETAWLGVWQQLQAHLVLPLGCLWSTQWLHPYLPDLPDLLVVEVSWAEVNYARQVLENHQAEAAVATTSALCSVLVRAWRPSAPVRRVKGIPTARPEKMLVDVGQIPELAPFASEAALKSALTALHASGGLNMDRLRRYAVACQLSEQWNT</sequence>
<comment type="caution">
    <text evidence="1">The sequence shown here is derived from an EMBL/GenBank/DDBJ whole genome shotgun (WGS) entry which is preliminary data.</text>
</comment>
<dbReference type="OrthoDB" id="883851at2"/>
<evidence type="ECO:0000313" key="1">
    <source>
        <dbReference type="EMBL" id="PJJ54950.1"/>
    </source>
</evidence>
<proteinExistence type="predicted"/>
<accession>A0A2M9BAH1</accession>
<dbReference type="EMBL" id="PGFA01000002">
    <property type="protein sequence ID" value="PJJ54950.1"/>
    <property type="molecule type" value="Genomic_DNA"/>
</dbReference>
<dbReference type="InterPro" id="IPR046484">
    <property type="entry name" value="DUF6577"/>
</dbReference>
<dbReference type="RefSeq" id="WP_100337546.1">
    <property type="nucleotide sequence ID" value="NZ_PGFA01000002.1"/>
</dbReference>
<name>A0A2M9BAH1_9BACT</name>
<dbReference type="AlphaFoldDB" id="A0A2M9BAH1"/>
<keyword evidence="2" id="KW-1185">Reference proteome</keyword>